<reference evidence="1 2" key="1">
    <citation type="submission" date="2024-12" db="EMBL/GenBank/DDBJ databases">
        <authorList>
            <person name="Hu S."/>
        </authorList>
    </citation>
    <scope>NUCLEOTIDE SEQUENCE [LARGE SCALE GENOMIC DNA]</scope>
    <source>
        <strain evidence="1 2">THG-T11</strain>
    </source>
</reference>
<keyword evidence="2" id="KW-1185">Reference proteome</keyword>
<dbReference type="RefSeq" id="WP_138723755.1">
    <property type="nucleotide sequence ID" value="NZ_SSHJ02000007.1"/>
</dbReference>
<accession>A0ABW9J973</accession>
<dbReference type="SUPFAM" id="SSF50939">
    <property type="entry name" value="Sialidases"/>
    <property type="match status" value="1"/>
</dbReference>
<sequence length="87" mass="9984">MERIGGDTILLVYHFGNKGNEWDNIGIRQSNDNGATWSKNRLVVADNQPDRYSGFPTPELLKLKNGCSSWPMPVGEFQMKVYITFYR</sequence>
<organism evidence="1 2">
    <name type="scientific">Pedobacter ureilyticus</name>
    <dbReference type="NCBI Taxonomy" id="1393051"/>
    <lineage>
        <taxon>Bacteria</taxon>
        <taxon>Pseudomonadati</taxon>
        <taxon>Bacteroidota</taxon>
        <taxon>Sphingobacteriia</taxon>
        <taxon>Sphingobacteriales</taxon>
        <taxon>Sphingobacteriaceae</taxon>
        <taxon>Pedobacter</taxon>
    </lineage>
</organism>
<name>A0ABW9J973_9SPHI</name>
<evidence type="ECO:0000313" key="1">
    <source>
        <dbReference type="EMBL" id="MFN0256665.1"/>
    </source>
</evidence>
<gene>
    <name evidence="1" type="ORF">E6A44_013840</name>
</gene>
<dbReference type="InterPro" id="IPR036278">
    <property type="entry name" value="Sialidase_sf"/>
</dbReference>
<dbReference type="Proteomes" id="UP001517247">
    <property type="component" value="Unassembled WGS sequence"/>
</dbReference>
<evidence type="ECO:0000313" key="2">
    <source>
        <dbReference type="Proteomes" id="UP001517247"/>
    </source>
</evidence>
<protein>
    <recommendedName>
        <fullName evidence="3">Sialidase domain-containing protein</fullName>
    </recommendedName>
</protein>
<dbReference type="EMBL" id="SSHJ02000007">
    <property type="protein sequence ID" value="MFN0256665.1"/>
    <property type="molecule type" value="Genomic_DNA"/>
</dbReference>
<proteinExistence type="predicted"/>
<evidence type="ECO:0008006" key="3">
    <source>
        <dbReference type="Google" id="ProtNLM"/>
    </source>
</evidence>
<comment type="caution">
    <text evidence="1">The sequence shown here is derived from an EMBL/GenBank/DDBJ whole genome shotgun (WGS) entry which is preliminary data.</text>
</comment>